<keyword evidence="3" id="KW-0804">Transcription</keyword>
<evidence type="ECO:0000256" key="2">
    <source>
        <dbReference type="ARBA" id="ARBA00023125"/>
    </source>
</evidence>
<keyword evidence="2 5" id="KW-0238">DNA-binding</keyword>
<name>A0A1I6JWK5_9FIRM</name>
<organism evidence="5 6">
    <name type="scientific">[Clostridium] aminophilum</name>
    <dbReference type="NCBI Taxonomy" id="1526"/>
    <lineage>
        <taxon>Bacteria</taxon>
        <taxon>Bacillati</taxon>
        <taxon>Bacillota</taxon>
        <taxon>Clostridia</taxon>
        <taxon>Lachnospirales</taxon>
        <taxon>Lachnospiraceae</taxon>
    </lineage>
</organism>
<sequence length="165" mass="19240">MCIVTLHFSRYTEVSISLKDYKEMAWLMERIMHKYAQYEKKPQIYCKDLLLTQPEIHTVTMIGDNPGISVTELAMKRGVTKGAASQMVYKLVDKGLVEKRISPDSDAQRNLYLTEKGMQARNDHRKLHETMGMTFSRLFDEIPEEISAQMIHFLKAFEDELDEFL</sequence>
<accession>A0A1I6JWK5</accession>
<feature type="domain" description="HTH marR-type" evidence="4">
    <location>
        <begin position="21"/>
        <end position="159"/>
    </location>
</feature>
<dbReference type="PANTHER" id="PTHR42756:SF1">
    <property type="entry name" value="TRANSCRIPTIONAL REPRESSOR OF EMRAB OPERON"/>
    <property type="match status" value="1"/>
</dbReference>
<keyword evidence="1" id="KW-0805">Transcription regulation</keyword>
<dbReference type="PANTHER" id="PTHR42756">
    <property type="entry name" value="TRANSCRIPTIONAL REGULATOR, MARR"/>
    <property type="match status" value="1"/>
</dbReference>
<dbReference type="AlphaFoldDB" id="A0A1I6JWK5"/>
<protein>
    <submittedName>
        <fullName evidence="5">DNA-binding transcriptional regulator, MarR family</fullName>
    </submittedName>
</protein>
<gene>
    <name evidence="5" type="ORF">SAMN02910262_02028</name>
</gene>
<dbReference type="Gene3D" id="1.10.10.10">
    <property type="entry name" value="Winged helix-like DNA-binding domain superfamily/Winged helix DNA-binding domain"/>
    <property type="match status" value="1"/>
</dbReference>
<dbReference type="Proteomes" id="UP000214760">
    <property type="component" value="Unassembled WGS sequence"/>
</dbReference>
<dbReference type="PROSITE" id="PS50995">
    <property type="entry name" value="HTH_MARR_2"/>
    <property type="match status" value="1"/>
</dbReference>
<evidence type="ECO:0000313" key="6">
    <source>
        <dbReference type="Proteomes" id="UP000214760"/>
    </source>
</evidence>
<dbReference type="GO" id="GO:0003677">
    <property type="term" value="F:DNA binding"/>
    <property type="evidence" value="ECO:0007669"/>
    <property type="project" value="UniProtKB-KW"/>
</dbReference>
<evidence type="ECO:0000256" key="3">
    <source>
        <dbReference type="ARBA" id="ARBA00023163"/>
    </source>
</evidence>
<dbReference type="GO" id="GO:0003700">
    <property type="term" value="F:DNA-binding transcription factor activity"/>
    <property type="evidence" value="ECO:0007669"/>
    <property type="project" value="InterPro"/>
</dbReference>
<reference evidence="5 6" key="1">
    <citation type="submission" date="2016-10" db="EMBL/GenBank/DDBJ databases">
        <authorList>
            <person name="de Groot N.N."/>
        </authorList>
    </citation>
    <scope>NUCLEOTIDE SEQUENCE [LARGE SCALE GENOMIC DNA]</scope>
    <source>
        <strain evidence="5 6">F</strain>
    </source>
</reference>
<evidence type="ECO:0000313" key="5">
    <source>
        <dbReference type="EMBL" id="SFR83337.1"/>
    </source>
</evidence>
<evidence type="ECO:0000256" key="1">
    <source>
        <dbReference type="ARBA" id="ARBA00023015"/>
    </source>
</evidence>
<dbReference type="InterPro" id="IPR000835">
    <property type="entry name" value="HTH_MarR-typ"/>
</dbReference>
<dbReference type="SMART" id="SM00347">
    <property type="entry name" value="HTH_MARR"/>
    <property type="match status" value="1"/>
</dbReference>
<dbReference type="SUPFAM" id="SSF46785">
    <property type="entry name" value="Winged helix' DNA-binding domain"/>
    <property type="match status" value="1"/>
</dbReference>
<dbReference type="Pfam" id="PF01047">
    <property type="entry name" value="MarR"/>
    <property type="match status" value="1"/>
</dbReference>
<evidence type="ECO:0000259" key="4">
    <source>
        <dbReference type="PROSITE" id="PS50995"/>
    </source>
</evidence>
<dbReference type="InterPro" id="IPR036390">
    <property type="entry name" value="WH_DNA-bd_sf"/>
</dbReference>
<proteinExistence type="predicted"/>
<dbReference type="EMBL" id="FOZC01000012">
    <property type="protein sequence ID" value="SFR83337.1"/>
    <property type="molecule type" value="Genomic_DNA"/>
</dbReference>
<dbReference type="InterPro" id="IPR036388">
    <property type="entry name" value="WH-like_DNA-bd_sf"/>
</dbReference>